<dbReference type="InterPro" id="IPR050774">
    <property type="entry name" value="KCMF1/Dystrophin"/>
</dbReference>
<evidence type="ECO:0000256" key="10">
    <source>
        <dbReference type="SAM" id="Coils"/>
    </source>
</evidence>
<evidence type="ECO:0000256" key="9">
    <source>
        <dbReference type="PROSITE-ProRule" id="PRU00228"/>
    </source>
</evidence>
<evidence type="ECO:0000256" key="2">
    <source>
        <dbReference type="ARBA" id="ARBA00004278"/>
    </source>
</evidence>
<dbReference type="Pfam" id="PF09068">
    <property type="entry name" value="EF-hand_2"/>
    <property type="match status" value="1"/>
</dbReference>
<dbReference type="Gene3D" id="3.30.60.90">
    <property type="match status" value="1"/>
</dbReference>
<evidence type="ECO:0000256" key="8">
    <source>
        <dbReference type="ARBA" id="ARBA00023212"/>
    </source>
</evidence>
<evidence type="ECO:0000256" key="4">
    <source>
        <dbReference type="ARBA" id="ARBA00022723"/>
    </source>
</evidence>
<keyword evidence="8" id="KW-0206">Cytoskeleton</keyword>
<evidence type="ECO:0000256" key="7">
    <source>
        <dbReference type="ARBA" id="ARBA00022837"/>
    </source>
</evidence>
<protein>
    <recommendedName>
        <fullName evidence="12">ZZ-type domain-containing protein</fullName>
    </recommendedName>
</protein>
<name>A0A9P0J370_APHGO</name>
<dbReference type="GO" id="GO:0016010">
    <property type="term" value="C:dystrophin-associated glycoprotein complex"/>
    <property type="evidence" value="ECO:0007669"/>
    <property type="project" value="UniProtKB-ARBA"/>
</dbReference>
<dbReference type="GO" id="GO:0050804">
    <property type="term" value="P:modulation of chemical synaptic transmission"/>
    <property type="evidence" value="ECO:0007669"/>
    <property type="project" value="UniProtKB-ARBA"/>
</dbReference>
<evidence type="ECO:0000256" key="1">
    <source>
        <dbReference type="ARBA" id="ARBA00004245"/>
    </source>
</evidence>
<evidence type="ECO:0000256" key="5">
    <source>
        <dbReference type="ARBA" id="ARBA00022771"/>
    </source>
</evidence>
<dbReference type="InterPro" id="IPR015153">
    <property type="entry name" value="EF-hand_dom_typ1"/>
</dbReference>
<organism evidence="13 14">
    <name type="scientific">Aphis gossypii</name>
    <name type="common">Cotton aphid</name>
    <dbReference type="NCBI Taxonomy" id="80765"/>
    <lineage>
        <taxon>Eukaryota</taxon>
        <taxon>Metazoa</taxon>
        <taxon>Ecdysozoa</taxon>
        <taxon>Arthropoda</taxon>
        <taxon>Hexapoda</taxon>
        <taxon>Insecta</taxon>
        <taxon>Pterygota</taxon>
        <taxon>Neoptera</taxon>
        <taxon>Paraneoptera</taxon>
        <taxon>Hemiptera</taxon>
        <taxon>Sternorrhyncha</taxon>
        <taxon>Aphidomorpha</taxon>
        <taxon>Aphidoidea</taxon>
        <taxon>Aphididae</taxon>
        <taxon>Aphidini</taxon>
        <taxon>Aphis</taxon>
        <taxon>Aphis</taxon>
    </lineage>
</organism>
<keyword evidence="10" id="KW-0175">Coiled coil</keyword>
<evidence type="ECO:0000313" key="14">
    <source>
        <dbReference type="Proteomes" id="UP001154329"/>
    </source>
</evidence>
<keyword evidence="6" id="KW-0862">Zinc</keyword>
<dbReference type="OrthoDB" id="10014385at2759"/>
<dbReference type="Gene3D" id="6.10.140.70">
    <property type="match status" value="1"/>
</dbReference>
<dbReference type="GO" id="GO:0045202">
    <property type="term" value="C:synapse"/>
    <property type="evidence" value="ECO:0007669"/>
    <property type="project" value="GOC"/>
</dbReference>
<dbReference type="EMBL" id="OU899035">
    <property type="protein sequence ID" value="CAH1726179.1"/>
    <property type="molecule type" value="Genomic_DNA"/>
</dbReference>
<dbReference type="GO" id="GO:0099536">
    <property type="term" value="P:synaptic signaling"/>
    <property type="evidence" value="ECO:0007669"/>
    <property type="project" value="TreeGrafter"/>
</dbReference>
<accession>A0A9P0J370</accession>
<dbReference type="Gene3D" id="1.10.238.10">
    <property type="entry name" value="EF-hand"/>
    <property type="match status" value="1"/>
</dbReference>
<dbReference type="InterPro" id="IPR015154">
    <property type="entry name" value="EF-hand_dom_typ2"/>
</dbReference>
<dbReference type="PROSITE" id="PS50135">
    <property type="entry name" value="ZF_ZZ_2"/>
    <property type="match status" value="1"/>
</dbReference>
<evidence type="ECO:0000259" key="12">
    <source>
        <dbReference type="PROSITE" id="PS50135"/>
    </source>
</evidence>
<evidence type="ECO:0000256" key="3">
    <source>
        <dbReference type="ARBA" id="ARBA00022490"/>
    </source>
</evidence>
<dbReference type="Proteomes" id="UP001154329">
    <property type="component" value="Chromosome 2"/>
</dbReference>
<dbReference type="GO" id="GO:0008270">
    <property type="term" value="F:zinc ion binding"/>
    <property type="evidence" value="ECO:0007669"/>
    <property type="project" value="UniProtKB-KW"/>
</dbReference>
<keyword evidence="4" id="KW-0479">Metal-binding</keyword>
<dbReference type="SMART" id="SM00291">
    <property type="entry name" value="ZnF_ZZ"/>
    <property type="match status" value="1"/>
</dbReference>
<dbReference type="SUPFAM" id="SSF57850">
    <property type="entry name" value="RING/U-box"/>
    <property type="match status" value="1"/>
</dbReference>
<dbReference type="PANTHER" id="PTHR12268:SF14">
    <property type="entry name" value="DYSTROPHIN-1"/>
    <property type="match status" value="1"/>
</dbReference>
<keyword evidence="3" id="KW-0963">Cytoplasm</keyword>
<gene>
    <name evidence="13" type="ORF">APHIGO_LOCUS7112</name>
</gene>
<dbReference type="AlphaFoldDB" id="A0A9P0J370"/>
<keyword evidence="14" id="KW-1185">Reference proteome</keyword>
<dbReference type="GO" id="GO:0046716">
    <property type="term" value="P:muscle cell cellular homeostasis"/>
    <property type="evidence" value="ECO:0007669"/>
    <property type="project" value="UniProtKB-ARBA"/>
</dbReference>
<reference evidence="13" key="1">
    <citation type="submission" date="2022-02" db="EMBL/GenBank/DDBJ databases">
        <authorList>
            <person name="King R."/>
        </authorList>
    </citation>
    <scope>NUCLEOTIDE SEQUENCE</scope>
</reference>
<dbReference type="InterPro" id="IPR011992">
    <property type="entry name" value="EF-hand-dom_pair"/>
</dbReference>
<dbReference type="PANTHER" id="PTHR12268">
    <property type="entry name" value="E3 UBIQUITIN-PROTEIN LIGASE KCMF1"/>
    <property type="match status" value="1"/>
</dbReference>
<proteinExistence type="predicted"/>
<feature type="domain" description="ZZ-type" evidence="12">
    <location>
        <begin position="234"/>
        <end position="289"/>
    </location>
</feature>
<evidence type="ECO:0000256" key="11">
    <source>
        <dbReference type="SAM" id="MobiDB-lite"/>
    </source>
</evidence>
<keyword evidence="5 9" id="KW-0863">Zinc-finger</keyword>
<dbReference type="SUPFAM" id="SSF47473">
    <property type="entry name" value="EF-hand"/>
    <property type="match status" value="2"/>
</dbReference>
<dbReference type="GO" id="GO:0005737">
    <property type="term" value="C:cytoplasm"/>
    <property type="evidence" value="ECO:0007669"/>
    <property type="project" value="UniProtKB-SubCell"/>
</dbReference>
<reference evidence="13" key="2">
    <citation type="submission" date="2022-10" db="EMBL/GenBank/DDBJ databases">
        <authorList>
            <consortium name="ENA_rothamsted_submissions"/>
            <consortium name="culmorum"/>
            <person name="King R."/>
        </authorList>
    </citation>
    <scope>NUCLEOTIDE SEQUENCE</scope>
</reference>
<dbReference type="Pfam" id="PF09069">
    <property type="entry name" value="EF-hand_3"/>
    <property type="match status" value="1"/>
</dbReference>
<dbReference type="InterPro" id="IPR043145">
    <property type="entry name" value="Znf_ZZ_sf"/>
</dbReference>
<dbReference type="Pfam" id="PF00569">
    <property type="entry name" value="ZZ"/>
    <property type="match status" value="1"/>
</dbReference>
<comment type="subcellular location">
    <subcellularLocation>
        <location evidence="2">Cell membrane</location>
        <location evidence="2">Sarcolemma</location>
        <topology evidence="2">Peripheral membrane protein</topology>
        <orientation evidence="2">Cytoplasmic side</orientation>
    </subcellularLocation>
    <subcellularLocation>
        <location evidence="1">Cytoplasm</location>
        <location evidence="1">Cytoskeleton</location>
    </subcellularLocation>
</comment>
<dbReference type="InterPro" id="IPR000433">
    <property type="entry name" value="Znf_ZZ"/>
</dbReference>
<keyword evidence="7" id="KW-0106">Calcium</keyword>
<feature type="coiled-coil region" evidence="10">
    <location>
        <begin position="350"/>
        <end position="405"/>
    </location>
</feature>
<sequence>MMTKMLTTASDMYDRMSESLNGHNNIKYMPYRIALKLTVLQKYTCLDKVSLYIINGVYEQHKGKNLNLIDKIVLDDIVSDIYFAVQKEYSDLTFDGEIVSNVLVQLLYQIFSKYTNKQINLRSALTVIACLSCDRLRVRLGYMFQLNCLNNELGLTKECFRNFLRDLSLLLNFLSEKSVFESSSINNIIDNCFRNLKNPNYMTEAEFMQWFMTEPPVLEWLQILYRIKMAENVNHEVNCKVCKLPVIGLRYFCLKCVNYNQCQKCFLIGAINKKHKLKHAMQEYCWLETPQQLYTQYLKSYLGRIFGLTSKIRYLPVEMPIDVIETKQNAIWAKETSSISIDSIAVKSPRQELQSVISQIERENRLLEIEVNTLKRGDSQFEAFLDQHRSKIERQLMRLKHLKNHLSGTFGRGKMKRMQSTPLIVSRPDSKGNGIAAVNLSPIFSAEASSRTVHSCSGLGALSTLYGEKTAGEGLASEPNEFSYWLGPKIAAAKNRELDGTYIEKPDHTDKENDSAVTVAASVRSESEPPSSILSDILNRPSNGAGGGSKSPDKISITVNKQSSVWLNASRDYAKEPVDDKDMDELHTELDKILDQLQKLVT</sequence>
<evidence type="ECO:0000256" key="6">
    <source>
        <dbReference type="ARBA" id="ARBA00022833"/>
    </source>
</evidence>
<evidence type="ECO:0000313" key="13">
    <source>
        <dbReference type="EMBL" id="CAH1726179.1"/>
    </source>
</evidence>
<feature type="region of interest" description="Disordered" evidence="11">
    <location>
        <begin position="522"/>
        <end position="555"/>
    </location>
</feature>